<reference evidence="2" key="1">
    <citation type="submission" date="2025-08" db="UniProtKB">
        <authorList>
            <consortium name="RefSeq"/>
        </authorList>
    </citation>
    <scope>IDENTIFICATION</scope>
    <source>
        <tissue evidence="2">Young leaves</tissue>
    </source>
</reference>
<dbReference type="GeneID" id="111448497"/>
<name>A0A6J1FVL1_CUCMO</name>
<organism evidence="1 2">
    <name type="scientific">Cucurbita moschata</name>
    <name type="common">Winter crookneck squash</name>
    <name type="synonym">Cucurbita pepo var. moschata</name>
    <dbReference type="NCBI Taxonomy" id="3662"/>
    <lineage>
        <taxon>Eukaryota</taxon>
        <taxon>Viridiplantae</taxon>
        <taxon>Streptophyta</taxon>
        <taxon>Embryophyta</taxon>
        <taxon>Tracheophyta</taxon>
        <taxon>Spermatophyta</taxon>
        <taxon>Magnoliopsida</taxon>
        <taxon>eudicotyledons</taxon>
        <taxon>Gunneridae</taxon>
        <taxon>Pentapetalae</taxon>
        <taxon>rosids</taxon>
        <taxon>fabids</taxon>
        <taxon>Cucurbitales</taxon>
        <taxon>Cucurbitaceae</taxon>
        <taxon>Cucurbiteae</taxon>
        <taxon>Cucurbita</taxon>
    </lineage>
</organism>
<sequence length="104" mass="11910">MWDLTHDPMRGGLPIMKSTNGVISILDRIGRRTKRRILTMKTSSNRNCPMLLKMTGTAKLMMLMKTLHILICAEASVHFRKSKKAPKYQNDAAQNILHYTIQNL</sequence>
<keyword evidence="1" id="KW-1185">Reference proteome</keyword>
<protein>
    <submittedName>
        <fullName evidence="2">Uncharacterized protein LOC111448497 isoform X1</fullName>
    </submittedName>
</protein>
<dbReference type="RefSeq" id="XP_022943919.1">
    <property type="nucleotide sequence ID" value="XM_023088151.1"/>
</dbReference>
<evidence type="ECO:0000313" key="1">
    <source>
        <dbReference type="Proteomes" id="UP000504609"/>
    </source>
</evidence>
<proteinExistence type="predicted"/>
<evidence type="ECO:0000313" key="2">
    <source>
        <dbReference type="RefSeq" id="XP_022943919.1"/>
    </source>
</evidence>
<gene>
    <name evidence="2" type="primary">LOC111448497</name>
</gene>
<dbReference type="Proteomes" id="UP000504609">
    <property type="component" value="Unplaced"/>
</dbReference>
<accession>A0A6J1FVL1</accession>
<dbReference type="AlphaFoldDB" id="A0A6J1FVL1"/>
<dbReference type="KEGG" id="cmos:111448497"/>